<dbReference type="GO" id="GO:0046677">
    <property type="term" value="P:response to antibiotic"/>
    <property type="evidence" value="ECO:0007669"/>
    <property type="project" value="InterPro"/>
</dbReference>
<reference evidence="4 5" key="1">
    <citation type="submission" date="2016-10" db="EMBL/GenBank/DDBJ databases">
        <title>The Draft Genome Sequence of Actinokineospora bangkokensis 44EHWT reveals the biosynthetic pathway of antifungal compounds Thailandins with unusual extender unit butylmalonyl-CoA.</title>
        <authorList>
            <person name="Greule A."/>
            <person name="Intra B."/>
            <person name="Flemming S."/>
            <person name="Rommel M.G."/>
            <person name="Panbangred W."/>
            <person name="Bechthold A."/>
        </authorList>
    </citation>
    <scope>NUCLEOTIDE SEQUENCE [LARGE SCALE GENOMIC DNA]</scope>
    <source>
        <strain evidence="4 5">44EHW</strain>
    </source>
</reference>
<feature type="domain" description="Penicillin-binding protein transpeptidase" evidence="2">
    <location>
        <begin position="255"/>
        <end position="507"/>
    </location>
</feature>
<evidence type="ECO:0000259" key="2">
    <source>
        <dbReference type="Pfam" id="PF00905"/>
    </source>
</evidence>
<evidence type="ECO:0008006" key="6">
    <source>
        <dbReference type="Google" id="ProtNLM"/>
    </source>
</evidence>
<organism evidence="4 5">
    <name type="scientific">Actinokineospora bangkokensis</name>
    <dbReference type="NCBI Taxonomy" id="1193682"/>
    <lineage>
        <taxon>Bacteria</taxon>
        <taxon>Bacillati</taxon>
        <taxon>Actinomycetota</taxon>
        <taxon>Actinomycetes</taxon>
        <taxon>Pseudonocardiales</taxon>
        <taxon>Pseudonocardiaceae</taxon>
        <taxon>Actinokineospora</taxon>
    </lineage>
</organism>
<dbReference type="EMBL" id="MKQR01000007">
    <property type="protein sequence ID" value="OLR94706.1"/>
    <property type="molecule type" value="Genomic_DNA"/>
</dbReference>
<dbReference type="InterPro" id="IPR050515">
    <property type="entry name" value="Beta-lactam/transpept"/>
</dbReference>
<feature type="signal peptide" evidence="1">
    <location>
        <begin position="1"/>
        <end position="21"/>
    </location>
</feature>
<protein>
    <recommendedName>
        <fullName evidence="6">Penicillin-binding protein</fullName>
    </recommendedName>
</protein>
<comment type="caution">
    <text evidence="4">The sequence shown here is derived from an EMBL/GenBank/DDBJ whole genome shotgun (WGS) entry which is preliminary data.</text>
</comment>
<gene>
    <name evidence="4" type="ORF">BJP25_10450</name>
</gene>
<sequence length="524" mass="52753">MMAGAVVFTVMLSYLVLLPNASNPAVEPQAQAVLLSAPETAEAFLDAVHLGDFTRAAALTDDPAGAAKVLGESTAGMAARGVAFVLDATAPAPDAVEAQQRWTTTWALGSGQSWSYPNAMALVRNGGTWVIRWSPAIVHPQLAPGLRLGYRQTQPGSVAVQDSAGRPMFAWSGTALVPVSEVPLDSAITTAIEAGARPVSAGTGQVVLVDAGGADVASLFGTPPQHPGPATASIDLDVQRAANAAVAGAQKPTLLVAIRPSTGGILAAVGGGSATAQTAFNGLYPPGSTFKVVTANAVLGAGRATPGSTVPCPGVVTVGTRTIRNAGFQLGEVPLRTAFAQSCNTTFAALAGDLPPSALTRSAGEFGLAADFDVPGLRTQTGRVTSADSPEEQAENSIGQGTVQVSPFGLALMSATVARGSAVTPFVVDGVPTEVDQGYQGPSAANVQALRSMMREVVTSGRATALTRYGASGKTGTAQYGDGSTAHGWFTGYRKDVAFAVLVEGAGSATPAVDVSGRFLAGLG</sequence>
<dbReference type="GO" id="GO:0005886">
    <property type="term" value="C:plasma membrane"/>
    <property type="evidence" value="ECO:0007669"/>
    <property type="project" value="TreeGrafter"/>
</dbReference>
<dbReference type="Proteomes" id="UP000186040">
    <property type="component" value="Unassembled WGS sequence"/>
</dbReference>
<dbReference type="Pfam" id="PF00905">
    <property type="entry name" value="Transpeptidase"/>
    <property type="match status" value="1"/>
</dbReference>
<dbReference type="InterPro" id="IPR007887">
    <property type="entry name" value="MecA_N"/>
</dbReference>
<dbReference type="Gene3D" id="3.40.710.10">
    <property type="entry name" value="DD-peptidase/beta-lactamase superfamily"/>
    <property type="match status" value="1"/>
</dbReference>
<evidence type="ECO:0000313" key="4">
    <source>
        <dbReference type="EMBL" id="OLR94706.1"/>
    </source>
</evidence>
<feature type="chain" id="PRO_5039124530" description="Penicillin-binding protein" evidence="1">
    <location>
        <begin position="22"/>
        <end position="524"/>
    </location>
</feature>
<name>A0A1Q9LRP2_9PSEU</name>
<dbReference type="InterPro" id="IPR012338">
    <property type="entry name" value="Beta-lactam/transpept-like"/>
</dbReference>
<dbReference type="GO" id="GO:0071555">
    <property type="term" value="P:cell wall organization"/>
    <property type="evidence" value="ECO:0007669"/>
    <property type="project" value="TreeGrafter"/>
</dbReference>
<proteinExistence type="predicted"/>
<feature type="domain" description="NTF2-like N-terminal transpeptidase" evidence="3">
    <location>
        <begin position="37"/>
        <end position="144"/>
    </location>
</feature>
<evidence type="ECO:0000313" key="5">
    <source>
        <dbReference type="Proteomes" id="UP000186040"/>
    </source>
</evidence>
<dbReference type="AlphaFoldDB" id="A0A1Q9LRP2"/>
<accession>A0A1Q9LRP2</accession>
<dbReference type="SUPFAM" id="SSF56601">
    <property type="entry name" value="beta-lactamase/transpeptidase-like"/>
    <property type="match status" value="1"/>
</dbReference>
<dbReference type="STRING" id="1193682.BJP25_10450"/>
<evidence type="ECO:0000259" key="3">
    <source>
        <dbReference type="Pfam" id="PF05223"/>
    </source>
</evidence>
<dbReference type="PANTHER" id="PTHR30627">
    <property type="entry name" value="PEPTIDOGLYCAN D,D-TRANSPEPTIDASE"/>
    <property type="match status" value="1"/>
</dbReference>
<dbReference type="PANTHER" id="PTHR30627:SF24">
    <property type="entry name" value="PENICILLIN-BINDING PROTEIN 4B"/>
    <property type="match status" value="1"/>
</dbReference>
<dbReference type="Pfam" id="PF05223">
    <property type="entry name" value="MecA_N"/>
    <property type="match status" value="1"/>
</dbReference>
<evidence type="ECO:0000256" key="1">
    <source>
        <dbReference type="SAM" id="SignalP"/>
    </source>
</evidence>
<dbReference type="GO" id="GO:0071972">
    <property type="term" value="F:peptidoglycan L,D-transpeptidase activity"/>
    <property type="evidence" value="ECO:0007669"/>
    <property type="project" value="TreeGrafter"/>
</dbReference>
<dbReference type="InterPro" id="IPR001460">
    <property type="entry name" value="PCN-bd_Tpept"/>
</dbReference>
<dbReference type="GO" id="GO:0008658">
    <property type="term" value="F:penicillin binding"/>
    <property type="evidence" value="ECO:0007669"/>
    <property type="project" value="InterPro"/>
</dbReference>
<keyword evidence="5" id="KW-1185">Reference proteome</keyword>
<keyword evidence="1" id="KW-0732">Signal</keyword>